<feature type="compositionally biased region" description="Acidic residues" evidence="1">
    <location>
        <begin position="504"/>
        <end position="519"/>
    </location>
</feature>
<name>A0A7S4V0U3_9DINO</name>
<feature type="region of interest" description="Disordered" evidence="1">
    <location>
        <begin position="109"/>
        <end position="157"/>
    </location>
</feature>
<feature type="domain" description="EF-hand" evidence="2">
    <location>
        <begin position="407"/>
        <end position="442"/>
    </location>
</feature>
<dbReference type="EMBL" id="HBNR01014732">
    <property type="protein sequence ID" value="CAE4569941.1"/>
    <property type="molecule type" value="Transcribed_RNA"/>
</dbReference>
<evidence type="ECO:0000313" key="3">
    <source>
        <dbReference type="EMBL" id="CAE4569941.1"/>
    </source>
</evidence>
<feature type="compositionally biased region" description="Basic and acidic residues" evidence="1">
    <location>
        <begin position="523"/>
        <end position="533"/>
    </location>
</feature>
<dbReference type="PANTHER" id="PTHR16306">
    <property type="entry name" value="TRANSLIN-ASSOCIATED FACTOR X-INTERACTING PROTEIN 1"/>
    <property type="match status" value="1"/>
</dbReference>
<accession>A0A7S4V0U3</accession>
<feature type="region of interest" description="Disordered" evidence="1">
    <location>
        <begin position="504"/>
        <end position="533"/>
    </location>
</feature>
<dbReference type="AlphaFoldDB" id="A0A7S4V0U3"/>
<gene>
    <name evidence="3" type="ORF">AMON00008_LOCUS9560</name>
</gene>
<protein>
    <recommendedName>
        <fullName evidence="2">EF-hand domain-containing protein</fullName>
    </recommendedName>
</protein>
<feature type="compositionally biased region" description="Low complexity" evidence="1">
    <location>
        <begin position="128"/>
        <end position="140"/>
    </location>
</feature>
<dbReference type="PROSITE" id="PS50222">
    <property type="entry name" value="EF_HAND_2"/>
    <property type="match status" value="1"/>
</dbReference>
<dbReference type="GO" id="GO:0005737">
    <property type="term" value="C:cytoplasm"/>
    <property type="evidence" value="ECO:0007669"/>
    <property type="project" value="TreeGrafter"/>
</dbReference>
<dbReference type="InterPro" id="IPR002048">
    <property type="entry name" value="EF_hand_dom"/>
</dbReference>
<evidence type="ECO:0000256" key="1">
    <source>
        <dbReference type="SAM" id="MobiDB-lite"/>
    </source>
</evidence>
<dbReference type="GO" id="GO:0005509">
    <property type="term" value="F:calcium ion binding"/>
    <property type="evidence" value="ECO:0007669"/>
    <property type="project" value="InterPro"/>
</dbReference>
<proteinExistence type="predicted"/>
<dbReference type="PANTHER" id="PTHR16306:SF1">
    <property type="entry name" value="CHROMOSOME UNDETERMINED SCAFFOLD_7, WHOLE GENOME SHOTGUN SEQUENCE"/>
    <property type="match status" value="1"/>
</dbReference>
<feature type="compositionally biased region" description="Polar residues" evidence="1">
    <location>
        <begin position="141"/>
        <end position="150"/>
    </location>
</feature>
<evidence type="ECO:0000259" key="2">
    <source>
        <dbReference type="PROSITE" id="PS50222"/>
    </source>
</evidence>
<organism evidence="3">
    <name type="scientific">Alexandrium monilatum</name>
    <dbReference type="NCBI Taxonomy" id="311494"/>
    <lineage>
        <taxon>Eukaryota</taxon>
        <taxon>Sar</taxon>
        <taxon>Alveolata</taxon>
        <taxon>Dinophyceae</taxon>
        <taxon>Gonyaulacales</taxon>
        <taxon>Pyrocystaceae</taxon>
        <taxon>Alexandrium</taxon>
    </lineage>
</organism>
<reference evidence="3" key="1">
    <citation type="submission" date="2021-01" db="EMBL/GenBank/DDBJ databases">
        <authorList>
            <person name="Corre E."/>
            <person name="Pelletier E."/>
            <person name="Niang G."/>
            <person name="Scheremetjew M."/>
            <person name="Finn R."/>
            <person name="Kale V."/>
            <person name="Holt S."/>
            <person name="Cochrane G."/>
            <person name="Meng A."/>
            <person name="Brown T."/>
            <person name="Cohen L."/>
        </authorList>
    </citation>
    <scope>NUCLEOTIDE SEQUENCE</scope>
    <source>
        <strain evidence="3">CCMP3105</strain>
    </source>
</reference>
<sequence length="533" mass="59216">MQRADLDHAAELFDLAGDGRDEEVWAKRFQDHVGQVMRKHSANLRAGGSADAQRVELLRARLELHEVIAERLESRAVGVDPELGALFRRLRITTGPLVSELAASAVKAMARQEPPKQANPPPAPLGLATPSAPVTPVATTRSCPSASPLSTPRLGPPPAPELAAAGGEAALKRAGFGSYSQIHETRRQKEVNPPSAQRGSQTFLSTRLEKELTLRQLRTIISMVYASKAQHDERCIEMREPRETMEQHLYSFLGKRYGHKSLVEEWARAIFRAIEREAPRECDIAVFGKILQNKLAENFAPVQDTLCKTVVKLLRESLQQRHPQRIAADIDAMCRAWTRTGVPLAECEKAVRYMYDDVDSERVLQRLREMPRQAQPQEGAEPADTDLLRYRAFVQTLVGFQMQLTEEFLADFVELFAEVDTDDDGIVNGPQLLELIRRLGSRDGLGAAAAEALDEARAAAESAVRGRQSATFSECVELFNGMIGARSAVYDEPFECFPVEEGLSEDEEGLLEEEEEEGQEGLLKQEEVALEEK</sequence>